<dbReference type="EMBL" id="PGTS01000008">
    <property type="protein sequence ID" value="PKR47572.1"/>
    <property type="molecule type" value="Genomic_DNA"/>
</dbReference>
<keyword evidence="6" id="KW-0067">ATP-binding</keyword>
<dbReference type="SUPFAM" id="SSF55785">
    <property type="entry name" value="PYP-like sensor domain (PAS domain)"/>
    <property type="match status" value="1"/>
</dbReference>
<sequence>MNRVSITVPARNGLEHGSSNSGKAMIRFGHVKSFLVCFAPLSAVFLAVVGLLSWEGSAVREKVISDDQRYALEKSISVLRERIDIVVSDLLILSESQQIDAVIAGTASLDQVADEFAVFSLRRGIYDQIRLLDNDGMEIVRVNYGSGIPFSVPRRELQNKSERPYFQLARNAPRGTIYISGVDLNEEFGQIEKPIKPVIRLSAPVFDRFGERHGVVVLNLRAASTLEEVVKSLKLDGAEPFVLDGDGGWMLGGKPGENWSEELTGMPAVIGDRYPKAWESMQLGLQSFRVDSGFYSVQRLDVSDLLLARNSNRSLSVIFGSDQEKSSRLNLYVGARLPNDVLEQLLSPERDTLTIVSTAFIFLIAIGSAAYAWTRQNQIVASFDARLSEQVLRASKNSVVVADDTGTILKVNPGFTAMTGYLPNEAIGKPLSFLRAQRENAEALDEILMAARANGTWEGEVRNRRKSGDFFYSNVVVSAITDPTTSDVNFVEMGFDISRHMENAQELWRQANHDALTGLPNRLLFEDRLEVACGHAENEGHSIGLLYIDLDGFKPVNDRYGHEIGDQVLRKVGERIKNTVRQGDTVARLGGDEFAVIADAVNGRDEAEWVAQKIAASIQRPIEIDALSITVGASIGIAVYPGDCNETIALIGFADEKMYQQKRVRKAKGSDAARALH</sequence>
<comment type="subcellular location">
    <subcellularLocation>
        <location evidence="1">Membrane</location>
    </subcellularLocation>
</comment>
<comment type="caution">
    <text evidence="11">The sequence shown here is derived from an EMBL/GenBank/DDBJ whole genome shotgun (WGS) entry which is preliminary data.</text>
</comment>
<dbReference type="NCBIfam" id="TIGR00229">
    <property type="entry name" value="sensory_box"/>
    <property type="match status" value="1"/>
</dbReference>
<evidence type="ECO:0000256" key="2">
    <source>
        <dbReference type="ARBA" id="ARBA00022553"/>
    </source>
</evidence>
<feature type="transmembrane region" description="Helical" evidence="8">
    <location>
        <begin position="33"/>
        <end position="54"/>
    </location>
</feature>
<evidence type="ECO:0000256" key="3">
    <source>
        <dbReference type="ARBA" id="ARBA00022679"/>
    </source>
</evidence>
<dbReference type="SUPFAM" id="SSF103190">
    <property type="entry name" value="Sensory domain-like"/>
    <property type="match status" value="1"/>
</dbReference>
<evidence type="ECO:0000256" key="7">
    <source>
        <dbReference type="ARBA" id="ARBA00023012"/>
    </source>
</evidence>
<evidence type="ECO:0000313" key="12">
    <source>
        <dbReference type="Proteomes" id="UP000233365"/>
    </source>
</evidence>
<proteinExistence type="predicted"/>
<dbReference type="PROSITE" id="PS50887">
    <property type="entry name" value="GGDEF"/>
    <property type="match status" value="1"/>
</dbReference>
<evidence type="ECO:0000256" key="6">
    <source>
        <dbReference type="ARBA" id="ARBA00022840"/>
    </source>
</evidence>
<keyword evidence="5" id="KW-0418">Kinase</keyword>
<keyword evidence="8" id="KW-0472">Membrane</keyword>
<keyword evidence="12" id="KW-1185">Reference proteome</keyword>
<dbReference type="Pfam" id="PF13426">
    <property type="entry name" value="PAS_9"/>
    <property type="match status" value="1"/>
</dbReference>
<dbReference type="Pfam" id="PF00990">
    <property type="entry name" value="GGDEF"/>
    <property type="match status" value="1"/>
</dbReference>
<keyword evidence="8" id="KW-1133">Transmembrane helix</keyword>
<dbReference type="Proteomes" id="UP000233365">
    <property type="component" value="Unassembled WGS sequence"/>
</dbReference>
<dbReference type="CDD" id="cd01949">
    <property type="entry name" value="GGDEF"/>
    <property type="match status" value="1"/>
</dbReference>
<feature type="domain" description="PAS" evidence="9">
    <location>
        <begin position="384"/>
        <end position="455"/>
    </location>
</feature>
<reference evidence="11 12" key="1">
    <citation type="submission" date="2017-11" db="EMBL/GenBank/DDBJ databases">
        <title>Biodiversity and function of Thalassospira species in the particle-attached aromatic-hydrocarbon-degrading consortia from the surface seawater of the China South Sea.</title>
        <authorList>
            <person name="Dong C."/>
            <person name="Liu R."/>
            <person name="Shao Z."/>
        </authorList>
    </citation>
    <scope>NUCLEOTIDE SEQUENCE [LARGE SCALE GENOMIC DNA]</scope>
    <source>
        <strain evidence="11 12">139Z-12</strain>
    </source>
</reference>
<keyword evidence="3" id="KW-0808">Transferase</keyword>
<keyword evidence="2" id="KW-0597">Phosphoprotein</keyword>
<dbReference type="Gene3D" id="3.30.70.270">
    <property type="match status" value="1"/>
</dbReference>
<dbReference type="InterPro" id="IPR043128">
    <property type="entry name" value="Rev_trsase/Diguanyl_cyclase"/>
</dbReference>
<keyword evidence="8" id="KW-0812">Transmembrane</keyword>
<evidence type="ECO:0000259" key="9">
    <source>
        <dbReference type="PROSITE" id="PS50112"/>
    </source>
</evidence>
<evidence type="ECO:0000259" key="10">
    <source>
        <dbReference type="PROSITE" id="PS50887"/>
    </source>
</evidence>
<dbReference type="InterPro" id="IPR048760">
    <property type="entry name" value="VP0354-like_sensor_dom"/>
</dbReference>
<gene>
    <name evidence="11" type="ORF">CU041_18295</name>
</gene>
<evidence type="ECO:0000256" key="1">
    <source>
        <dbReference type="ARBA" id="ARBA00004370"/>
    </source>
</evidence>
<dbReference type="InterPro" id="IPR029151">
    <property type="entry name" value="Sensor-like_sf"/>
</dbReference>
<dbReference type="NCBIfam" id="TIGR00254">
    <property type="entry name" value="GGDEF"/>
    <property type="match status" value="1"/>
</dbReference>
<dbReference type="SMART" id="SM00267">
    <property type="entry name" value="GGDEF"/>
    <property type="match status" value="1"/>
</dbReference>
<keyword evidence="7" id="KW-0902">Two-component regulatory system</keyword>
<dbReference type="InterPro" id="IPR052163">
    <property type="entry name" value="DGC-Regulatory_Protein"/>
</dbReference>
<dbReference type="PANTHER" id="PTHR46663">
    <property type="entry name" value="DIGUANYLATE CYCLASE DGCT-RELATED"/>
    <property type="match status" value="1"/>
</dbReference>
<evidence type="ECO:0000313" key="11">
    <source>
        <dbReference type="EMBL" id="PKR47572.1"/>
    </source>
</evidence>
<protein>
    <recommendedName>
        <fullName evidence="13">Diguanylate cyclase</fullName>
    </recommendedName>
</protein>
<evidence type="ECO:0000256" key="4">
    <source>
        <dbReference type="ARBA" id="ARBA00022741"/>
    </source>
</evidence>
<dbReference type="InterPro" id="IPR000014">
    <property type="entry name" value="PAS"/>
</dbReference>
<name>A0ABX4R4W7_9PROT</name>
<dbReference type="InterPro" id="IPR000160">
    <property type="entry name" value="GGDEF_dom"/>
</dbReference>
<evidence type="ECO:0000256" key="5">
    <source>
        <dbReference type="ARBA" id="ARBA00022777"/>
    </source>
</evidence>
<dbReference type="CDD" id="cd00130">
    <property type="entry name" value="PAS"/>
    <property type="match status" value="1"/>
</dbReference>
<evidence type="ECO:0000256" key="8">
    <source>
        <dbReference type="SAM" id="Phobius"/>
    </source>
</evidence>
<dbReference type="Gene3D" id="3.30.450.20">
    <property type="entry name" value="PAS domain"/>
    <property type="match status" value="2"/>
</dbReference>
<feature type="domain" description="GGDEF" evidence="10">
    <location>
        <begin position="541"/>
        <end position="677"/>
    </location>
</feature>
<keyword evidence="4" id="KW-0547">Nucleotide-binding</keyword>
<evidence type="ECO:0008006" key="13">
    <source>
        <dbReference type="Google" id="ProtNLM"/>
    </source>
</evidence>
<accession>A0ABX4R4W7</accession>
<dbReference type="SMART" id="SM00091">
    <property type="entry name" value="PAS"/>
    <property type="match status" value="1"/>
</dbReference>
<dbReference type="SUPFAM" id="SSF55073">
    <property type="entry name" value="Nucleotide cyclase"/>
    <property type="match status" value="1"/>
</dbReference>
<organism evidence="11 12">
    <name type="scientific">Thalassospira povalilytica</name>
    <dbReference type="NCBI Taxonomy" id="732237"/>
    <lineage>
        <taxon>Bacteria</taxon>
        <taxon>Pseudomonadati</taxon>
        <taxon>Pseudomonadota</taxon>
        <taxon>Alphaproteobacteria</taxon>
        <taxon>Rhodospirillales</taxon>
        <taxon>Thalassospiraceae</taxon>
        <taxon>Thalassospira</taxon>
    </lineage>
</organism>
<dbReference type="PANTHER" id="PTHR46663:SF3">
    <property type="entry name" value="SLL0267 PROTEIN"/>
    <property type="match status" value="1"/>
</dbReference>
<dbReference type="PROSITE" id="PS50112">
    <property type="entry name" value="PAS"/>
    <property type="match status" value="1"/>
</dbReference>
<dbReference type="InterPro" id="IPR029787">
    <property type="entry name" value="Nucleotide_cyclase"/>
</dbReference>
<dbReference type="InterPro" id="IPR035965">
    <property type="entry name" value="PAS-like_dom_sf"/>
</dbReference>
<dbReference type="Pfam" id="PF21623">
    <property type="entry name" value="HK_sensor_dom_bact"/>
    <property type="match status" value="1"/>
</dbReference>